<keyword evidence="2" id="KW-0813">Transport</keyword>
<dbReference type="Gene3D" id="1.10.287.70">
    <property type="match status" value="1"/>
</dbReference>
<keyword evidence="3 9" id="KW-0812">Transmembrane</keyword>
<evidence type="ECO:0000256" key="4">
    <source>
        <dbReference type="ARBA" id="ARBA00022989"/>
    </source>
</evidence>
<sequence length="273" mass="30224">MLLYMNNIGHILGTSFKYTYSKFCRCSKPSPHDYVGKEPLPSSLVEVSSLGGDDKTSKRSSSRSKVSNSSTTNATLTSISPDDEIENEFPDVIIRIQENEGMAQGHPSEESFGKGSKKKKRKLPNPLKNNKSSSPKAMGGNTVEFKLVEDIRLVTVPVTSCILVLIGYIIFGAVLFSAWEGWDYMDGAYFCFTSLMTIGFGDFVPGNDYIYHVDPELEAEAEGKAKLVLGAIYILLGMALIAMCFNLMQEKIIMQLRTIARRLGLLRPTNLNH</sequence>
<feature type="domain" description="Potassium channel" evidence="10">
    <location>
        <begin position="164"/>
        <end position="252"/>
    </location>
</feature>
<keyword evidence="7" id="KW-0407">Ion channel</keyword>
<proteinExistence type="predicted"/>
<evidence type="ECO:0000256" key="7">
    <source>
        <dbReference type="ARBA" id="ARBA00023303"/>
    </source>
</evidence>
<dbReference type="OrthoDB" id="297496at2759"/>
<dbReference type="GO" id="GO:0005886">
    <property type="term" value="C:plasma membrane"/>
    <property type="evidence" value="ECO:0007669"/>
    <property type="project" value="TreeGrafter"/>
</dbReference>
<keyword evidence="4 9" id="KW-1133">Transmembrane helix</keyword>
<dbReference type="PANTHER" id="PTHR11003">
    <property type="entry name" value="POTASSIUM CHANNEL, SUBFAMILY K"/>
    <property type="match status" value="1"/>
</dbReference>
<feature type="transmembrane region" description="Helical" evidence="9">
    <location>
        <begin position="153"/>
        <end position="179"/>
    </location>
</feature>
<name>A0A0K2U4X2_LEPSM</name>
<feature type="compositionally biased region" description="Low complexity" evidence="8">
    <location>
        <begin position="124"/>
        <end position="136"/>
    </location>
</feature>
<comment type="subcellular location">
    <subcellularLocation>
        <location evidence="1">Membrane</location>
        <topology evidence="1">Multi-pass membrane protein</topology>
    </subcellularLocation>
</comment>
<dbReference type="EMBL" id="HACA01015400">
    <property type="protein sequence ID" value="CDW32761.1"/>
    <property type="molecule type" value="Transcribed_RNA"/>
</dbReference>
<feature type="region of interest" description="Disordered" evidence="8">
    <location>
        <begin position="45"/>
        <end position="82"/>
    </location>
</feature>
<dbReference type="Pfam" id="PF07885">
    <property type="entry name" value="Ion_trans_2"/>
    <property type="match status" value="1"/>
</dbReference>
<dbReference type="GO" id="GO:0015271">
    <property type="term" value="F:outward rectifier potassium channel activity"/>
    <property type="evidence" value="ECO:0007669"/>
    <property type="project" value="TreeGrafter"/>
</dbReference>
<evidence type="ECO:0000256" key="9">
    <source>
        <dbReference type="SAM" id="Phobius"/>
    </source>
</evidence>
<dbReference type="PANTHER" id="PTHR11003:SF352">
    <property type="entry name" value="BCDNA.GH04802-RELATED"/>
    <property type="match status" value="1"/>
</dbReference>
<feature type="transmembrane region" description="Helical" evidence="9">
    <location>
        <begin position="227"/>
        <end position="248"/>
    </location>
</feature>
<keyword evidence="5" id="KW-0406">Ion transport</keyword>
<dbReference type="GO" id="GO:0030322">
    <property type="term" value="P:stabilization of membrane potential"/>
    <property type="evidence" value="ECO:0007669"/>
    <property type="project" value="TreeGrafter"/>
</dbReference>
<evidence type="ECO:0000256" key="8">
    <source>
        <dbReference type="SAM" id="MobiDB-lite"/>
    </source>
</evidence>
<dbReference type="SUPFAM" id="SSF81324">
    <property type="entry name" value="Voltage-gated potassium channels"/>
    <property type="match status" value="1"/>
</dbReference>
<dbReference type="GO" id="GO:0022841">
    <property type="term" value="F:potassium ion leak channel activity"/>
    <property type="evidence" value="ECO:0007669"/>
    <property type="project" value="TreeGrafter"/>
</dbReference>
<organism evidence="11">
    <name type="scientific">Lepeophtheirus salmonis</name>
    <name type="common">Salmon louse</name>
    <name type="synonym">Caligus salmonis</name>
    <dbReference type="NCBI Taxonomy" id="72036"/>
    <lineage>
        <taxon>Eukaryota</taxon>
        <taxon>Metazoa</taxon>
        <taxon>Ecdysozoa</taxon>
        <taxon>Arthropoda</taxon>
        <taxon>Crustacea</taxon>
        <taxon>Multicrustacea</taxon>
        <taxon>Hexanauplia</taxon>
        <taxon>Copepoda</taxon>
        <taxon>Siphonostomatoida</taxon>
        <taxon>Caligidae</taxon>
        <taxon>Lepeophtheirus</taxon>
    </lineage>
</organism>
<dbReference type="InterPro" id="IPR013099">
    <property type="entry name" value="K_chnl_dom"/>
</dbReference>
<evidence type="ECO:0000256" key="2">
    <source>
        <dbReference type="ARBA" id="ARBA00022448"/>
    </source>
</evidence>
<evidence type="ECO:0000256" key="1">
    <source>
        <dbReference type="ARBA" id="ARBA00004141"/>
    </source>
</evidence>
<evidence type="ECO:0000256" key="5">
    <source>
        <dbReference type="ARBA" id="ARBA00023065"/>
    </source>
</evidence>
<evidence type="ECO:0000256" key="6">
    <source>
        <dbReference type="ARBA" id="ARBA00023136"/>
    </source>
</evidence>
<dbReference type="InterPro" id="IPR003280">
    <property type="entry name" value="2pore_dom_K_chnl"/>
</dbReference>
<evidence type="ECO:0000256" key="3">
    <source>
        <dbReference type="ARBA" id="ARBA00022692"/>
    </source>
</evidence>
<feature type="compositionally biased region" description="Low complexity" evidence="8">
    <location>
        <begin position="63"/>
        <end position="80"/>
    </location>
</feature>
<keyword evidence="6 9" id="KW-0472">Membrane</keyword>
<protein>
    <recommendedName>
        <fullName evidence="10">Potassium channel domain-containing protein</fullName>
    </recommendedName>
</protein>
<dbReference type="AlphaFoldDB" id="A0A0K2U4X2"/>
<accession>A0A0K2U4X2</accession>
<reference evidence="11" key="1">
    <citation type="submission" date="2014-05" db="EMBL/GenBank/DDBJ databases">
        <authorList>
            <person name="Chronopoulou M."/>
        </authorList>
    </citation>
    <scope>NUCLEOTIDE SEQUENCE</scope>
    <source>
        <tissue evidence="11">Whole organism</tissue>
    </source>
</reference>
<evidence type="ECO:0000313" key="11">
    <source>
        <dbReference type="EMBL" id="CDW32761.1"/>
    </source>
</evidence>
<evidence type="ECO:0000259" key="10">
    <source>
        <dbReference type="Pfam" id="PF07885"/>
    </source>
</evidence>
<feature type="region of interest" description="Disordered" evidence="8">
    <location>
        <begin position="100"/>
        <end position="137"/>
    </location>
</feature>